<accession>A0A6P2D8Q4</accession>
<dbReference type="AlphaFoldDB" id="A0A6P2D8Q4"/>
<sequence length="540" mass="57100">MRFRWLAALAVALLSTGLASAQKAPEPTVEIRLRSVNDLVDKFEYLAGLANKEDVAKQAREIIKMLSADGKGIEGVDPKQPIGAYAALNKEVETSPFVILLPVADQDRLLEALKNRAGVVPEKGDDGTLKVAVPFINELHLRFANGYLFVSQKAKDLDPKVLVSPKDYFAKDDGSVASVIVHIDRIPADLRTFLFGQFELGVNEERKKNAGTESAAEKQFKNLLFDAILSGVKGVTEDGERLSVRLFADAKTDDISADVTLTAKGGSTLAKNFTALGSKTSLPAGIVASADAAARGNVKVAVTDGSKKEFSAAIEALLADGLKNAPEEQKDVVKALVAAVGPTLKAGELDAAVSLIGPSAKGTYQIIGAGAVKDGKEIEKFVKKVIGDYGAFIENFVEFKFDVEKIGDFSLHQINLKQVDDNLDKIFGTKTIWLATSDSAIVASIEPDGAVIRKGLKAKAIPVAVVSADSALAKVLPLAQPGLKADELKALLKDSFGDGSTSGKDTAAFTIEGGKQLTVKFKVKGKAIRAGATLGELKGK</sequence>
<evidence type="ECO:0000313" key="2">
    <source>
        <dbReference type="EMBL" id="VTR97598.1"/>
    </source>
</evidence>
<feature type="chain" id="PRO_5026702709" evidence="1">
    <location>
        <begin position="22"/>
        <end position="540"/>
    </location>
</feature>
<evidence type="ECO:0000313" key="3">
    <source>
        <dbReference type="Proteomes" id="UP000464178"/>
    </source>
</evidence>
<keyword evidence="3" id="KW-1185">Reference proteome</keyword>
<organism evidence="2 3">
    <name type="scientific">Gemmata massiliana</name>
    <dbReference type="NCBI Taxonomy" id="1210884"/>
    <lineage>
        <taxon>Bacteria</taxon>
        <taxon>Pseudomonadati</taxon>
        <taxon>Planctomycetota</taxon>
        <taxon>Planctomycetia</taxon>
        <taxon>Gemmatales</taxon>
        <taxon>Gemmataceae</taxon>
        <taxon>Gemmata</taxon>
    </lineage>
</organism>
<feature type="signal peptide" evidence="1">
    <location>
        <begin position="1"/>
        <end position="21"/>
    </location>
</feature>
<protein>
    <submittedName>
        <fullName evidence="2">Signal peptide protein</fullName>
    </submittedName>
</protein>
<dbReference type="Proteomes" id="UP000464178">
    <property type="component" value="Chromosome"/>
</dbReference>
<evidence type="ECO:0000256" key="1">
    <source>
        <dbReference type="SAM" id="SignalP"/>
    </source>
</evidence>
<gene>
    <name evidence="2" type="ORF">SOIL9_06370</name>
</gene>
<dbReference type="RefSeq" id="WP_162671277.1">
    <property type="nucleotide sequence ID" value="NZ_LR593886.1"/>
</dbReference>
<dbReference type="EMBL" id="LR593886">
    <property type="protein sequence ID" value="VTR97598.1"/>
    <property type="molecule type" value="Genomic_DNA"/>
</dbReference>
<reference evidence="2 3" key="1">
    <citation type="submission" date="2019-05" db="EMBL/GenBank/DDBJ databases">
        <authorList>
            <consortium name="Science for Life Laboratories"/>
        </authorList>
    </citation>
    <scope>NUCLEOTIDE SEQUENCE [LARGE SCALE GENOMIC DNA]</scope>
    <source>
        <strain evidence="2">Soil9</strain>
    </source>
</reference>
<dbReference type="KEGG" id="gms:SOIL9_06370"/>
<proteinExistence type="predicted"/>
<keyword evidence="1" id="KW-0732">Signal</keyword>
<name>A0A6P2D8Q4_9BACT</name>